<reference evidence="1 2" key="1">
    <citation type="journal article" date="2016" name="Nat. Commun.">
        <title>Thousands of microbial genomes shed light on interconnected biogeochemical processes in an aquifer system.</title>
        <authorList>
            <person name="Anantharaman K."/>
            <person name="Brown C.T."/>
            <person name="Hug L.A."/>
            <person name="Sharon I."/>
            <person name="Castelle C.J."/>
            <person name="Probst A.J."/>
            <person name="Thomas B.C."/>
            <person name="Singh A."/>
            <person name="Wilkins M.J."/>
            <person name="Karaoz U."/>
            <person name="Brodie E.L."/>
            <person name="Williams K.H."/>
            <person name="Hubbard S.S."/>
            <person name="Banfield J.F."/>
        </authorList>
    </citation>
    <scope>NUCLEOTIDE SEQUENCE [LARGE SCALE GENOMIC DNA]</scope>
</reference>
<dbReference type="Proteomes" id="UP000177346">
    <property type="component" value="Unassembled WGS sequence"/>
</dbReference>
<dbReference type="AlphaFoldDB" id="A0A1F5XG85"/>
<evidence type="ECO:0000313" key="1">
    <source>
        <dbReference type="EMBL" id="OGF86938.1"/>
    </source>
</evidence>
<evidence type="ECO:0000313" key="2">
    <source>
        <dbReference type="Proteomes" id="UP000177346"/>
    </source>
</evidence>
<accession>A0A1F5XG85</accession>
<sequence length="326" mass="37624">MQDRYLNKVKSISRGLTKPDFFCNARGVSFSAYKAKDLHNSRWLDKKLRKILLILRRSYYRYGKRPLIDRYDGKSAIYLVRAKKGAYEEWLSFRFTPNDGKPLGGGEIEIYYSNGRSLSVIARKKLFGGRKSFWKHIVSTSRMCGVPLYTRHKYTAICFAIISYTFMLDSFKRKLPFKYATGIISKKLIADALTIKKGGIKISPHFTQSYKTLHIGKNSIKIDRNIYTYKFPSYFLDKAQLLSLLRKIVKEKALPKSTLNLRRLGDFISKNGKIKGFDLTREKLRAVIDKNVADGPELKLTKISDWNRSILKLIKAAGLKCVSMRI</sequence>
<organism evidence="1 2">
    <name type="scientific">Candidatus Giovannonibacteria bacterium RIFCSPLOWO2_01_FULL_46_32</name>
    <dbReference type="NCBI Taxonomy" id="1798353"/>
    <lineage>
        <taxon>Bacteria</taxon>
        <taxon>Candidatus Giovannoniibacteriota</taxon>
    </lineage>
</organism>
<gene>
    <name evidence="1" type="ORF">A3B19_00690</name>
</gene>
<proteinExistence type="predicted"/>
<protein>
    <submittedName>
        <fullName evidence="1">Uncharacterized protein</fullName>
    </submittedName>
</protein>
<dbReference type="EMBL" id="MFIF01000009">
    <property type="protein sequence ID" value="OGF86938.1"/>
    <property type="molecule type" value="Genomic_DNA"/>
</dbReference>
<name>A0A1F5XG85_9BACT</name>
<comment type="caution">
    <text evidence="1">The sequence shown here is derived from an EMBL/GenBank/DDBJ whole genome shotgun (WGS) entry which is preliminary data.</text>
</comment>